<organism evidence="2 3">
    <name type="scientific">Hymenobacter negativus</name>
    <dbReference type="NCBI Taxonomy" id="2795026"/>
    <lineage>
        <taxon>Bacteria</taxon>
        <taxon>Pseudomonadati</taxon>
        <taxon>Bacteroidota</taxon>
        <taxon>Cytophagia</taxon>
        <taxon>Cytophagales</taxon>
        <taxon>Hymenobacteraceae</taxon>
        <taxon>Hymenobacter</taxon>
    </lineage>
</organism>
<reference evidence="2 3" key="1">
    <citation type="submission" date="2021-03" db="EMBL/GenBank/DDBJ databases">
        <authorList>
            <person name="Kim M.K."/>
        </authorList>
    </citation>
    <scope>NUCLEOTIDE SEQUENCE [LARGE SCALE GENOMIC DNA]</scope>
    <source>
        <strain evidence="2 3">BT442</strain>
    </source>
</reference>
<evidence type="ECO:0008006" key="4">
    <source>
        <dbReference type="Google" id="ProtNLM"/>
    </source>
</evidence>
<comment type="caution">
    <text evidence="2">The sequence shown here is derived from an EMBL/GenBank/DDBJ whole genome shotgun (WGS) entry which is preliminary data.</text>
</comment>
<dbReference type="InterPro" id="IPR017853">
    <property type="entry name" value="GH"/>
</dbReference>
<proteinExistence type="predicted"/>
<dbReference type="SUPFAM" id="SSF51445">
    <property type="entry name" value="(Trans)glycosidases"/>
    <property type="match status" value="1"/>
</dbReference>
<name>A0ABS3QPQ5_9BACT</name>
<evidence type="ECO:0000256" key="1">
    <source>
        <dbReference type="SAM" id="MobiDB-lite"/>
    </source>
</evidence>
<dbReference type="Proteomes" id="UP000664369">
    <property type="component" value="Unassembled WGS sequence"/>
</dbReference>
<sequence length="522" mass="57722">MRPYTEAFQYGTNMGYYNSNWSDENLASIAENLGAHSIRPSLPEYFVAQYGYNIRVPAFNSYVNTHGMRELTCFVEGPSAAHRETTTYPGATGQSKMFANLYEPIWNGDGTVNQNNYYAYYLYQLLAVYGDKVRFWEIVNEPDFSNSANVNDWSNRAPTPGELVNIQAPIFSYIRMLHVSYEVVKKYRPDAYVTTGGVGYSQFVDALMRYTENPNGGAVTTQYPNTGGAYIDALSFHSYPAYSLHYWDTVLNGFRYTRTSDYAANKVMEDRQGFADVLTRYGYNGVTRPAKHILMSETNIGRRTSDDRTGSDEMQRNFGIKTLVLSQKKDIKQLYYYQLGESVTAPAANQLVSGSDEMALMGLYENLMRDAPGSEHTTQLGKAFATTSKLLYGAHYDAARTAALALPAGIDGAAFNKNGTYTYVLWAKALVDNVEYATGVYSFPLALSMGNLQRYEWDYSSTNARTTQTPLLIALGTAPSFFTDAPSTGSTTNPGSSTGCSGTGSLTREQWSNLGGTGLAAT</sequence>
<keyword evidence="3" id="KW-1185">Reference proteome</keyword>
<dbReference type="PANTHER" id="PTHR12631">
    <property type="entry name" value="ALPHA-L-IDURONIDASE"/>
    <property type="match status" value="1"/>
</dbReference>
<evidence type="ECO:0000313" key="3">
    <source>
        <dbReference type="Proteomes" id="UP000664369"/>
    </source>
</evidence>
<dbReference type="RefSeq" id="WP_208178809.1">
    <property type="nucleotide sequence ID" value="NZ_JAGETZ010000025.1"/>
</dbReference>
<dbReference type="EMBL" id="JAGETZ010000025">
    <property type="protein sequence ID" value="MBO2013071.1"/>
    <property type="molecule type" value="Genomic_DNA"/>
</dbReference>
<accession>A0ABS3QPQ5</accession>
<feature type="non-terminal residue" evidence="2">
    <location>
        <position position="522"/>
    </location>
</feature>
<dbReference type="InterPro" id="IPR051923">
    <property type="entry name" value="Glycosyl_Hydrolase_39"/>
</dbReference>
<feature type="region of interest" description="Disordered" evidence="1">
    <location>
        <begin position="485"/>
        <end position="522"/>
    </location>
</feature>
<gene>
    <name evidence="2" type="ORF">J4E00_28685</name>
</gene>
<dbReference type="PANTHER" id="PTHR12631:SF11">
    <property type="entry name" value="GLYCOSIDE HYDROLASE FAMILY 5 DOMAIN-CONTAINING PROTEIN"/>
    <property type="match status" value="1"/>
</dbReference>
<protein>
    <recommendedName>
        <fullName evidence="4">Glycoside hydrolase family 5 domain-containing protein</fullName>
    </recommendedName>
</protein>
<dbReference type="Gene3D" id="3.20.20.80">
    <property type="entry name" value="Glycosidases"/>
    <property type="match status" value="1"/>
</dbReference>
<feature type="compositionally biased region" description="Low complexity" evidence="1">
    <location>
        <begin position="487"/>
        <end position="507"/>
    </location>
</feature>
<evidence type="ECO:0000313" key="2">
    <source>
        <dbReference type="EMBL" id="MBO2013071.1"/>
    </source>
</evidence>